<sequence length="135" mass="14700">MSSANLTSSSSWYSVSCCCIWSLMSVISLSFASIIFLNFSRSPAIISSNSRMRSSAALCSVLEMKASLVLLPVSEGQKAGSSELLFSCEPPSTPLELHQQLYHFGQKTVWHSPAGRQILHTSLAFELGILQISVR</sequence>
<dbReference type="Proteomes" id="UP000694567">
    <property type="component" value="Unplaced"/>
</dbReference>
<reference evidence="2" key="1">
    <citation type="submission" date="2025-08" db="UniProtKB">
        <authorList>
            <consortium name="Ensembl"/>
        </authorList>
    </citation>
    <scope>IDENTIFICATION</scope>
</reference>
<evidence type="ECO:0000313" key="3">
    <source>
        <dbReference type="Proteomes" id="UP000694567"/>
    </source>
</evidence>
<keyword evidence="1" id="KW-0472">Membrane</keyword>
<reference evidence="2" key="2">
    <citation type="submission" date="2025-09" db="UniProtKB">
        <authorList>
            <consortium name="Ensembl"/>
        </authorList>
    </citation>
    <scope>IDENTIFICATION</scope>
</reference>
<name>A0A8C0IIG3_BUBBB</name>
<evidence type="ECO:0000256" key="1">
    <source>
        <dbReference type="SAM" id="Phobius"/>
    </source>
</evidence>
<protein>
    <submittedName>
        <fullName evidence="2">Uncharacterized protein</fullName>
    </submittedName>
</protein>
<keyword evidence="1" id="KW-1133">Transmembrane helix</keyword>
<accession>A0A8C0IIG3</accession>
<dbReference type="Ensembl" id="ENSBOBT00000022930.1">
    <property type="protein sequence ID" value="ENSBOBP00000022423.1"/>
    <property type="gene ID" value="ENSBOBG00000013507.1"/>
</dbReference>
<evidence type="ECO:0000313" key="2">
    <source>
        <dbReference type="Ensembl" id="ENSBOBP00000022423.1"/>
    </source>
</evidence>
<organism evidence="2 3">
    <name type="scientific">Bubo bubo</name>
    <name type="common">Eurasian eagle-owl</name>
    <name type="synonym">Strix bubo</name>
    <dbReference type="NCBI Taxonomy" id="30461"/>
    <lineage>
        <taxon>Eukaryota</taxon>
        <taxon>Metazoa</taxon>
        <taxon>Chordata</taxon>
        <taxon>Craniata</taxon>
        <taxon>Vertebrata</taxon>
        <taxon>Euteleostomi</taxon>
        <taxon>Archelosauria</taxon>
        <taxon>Archosauria</taxon>
        <taxon>Dinosauria</taxon>
        <taxon>Saurischia</taxon>
        <taxon>Theropoda</taxon>
        <taxon>Coelurosauria</taxon>
        <taxon>Aves</taxon>
        <taxon>Neognathae</taxon>
        <taxon>Neoaves</taxon>
        <taxon>Telluraves</taxon>
        <taxon>Strigiformes</taxon>
        <taxon>Strigidae</taxon>
        <taxon>Bubo</taxon>
    </lineage>
</organism>
<dbReference type="AlphaFoldDB" id="A0A8C0IIG3"/>
<feature type="transmembrane region" description="Helical" evidence="1">
    <location>
        <begin position="12"/>
        <end position="37"/>
    </location>
</feature>
<keyword evidence="3" id="KW-1185">Reference proteome</keyword>
<keyword evidence="1" id="KW-0812">Transmembrane</keyword>
<proteinExistence type="predicted"/>